<reference evidence="9 10" key="1">
    <citation type="journal article" date="2020" name="Mol. Plant">
        <title>The Chromosome-Based Rubber Tree Genome Provides New Insights into Spurge Genome Evolution and Rubber Biosynthesis.</title>
        <authorList>
            <person name="Liu J."/>
            <person name="Shi C."/>
            <person name="Shi C.C."/>
            <person name="Li W."/>
            <person name="Zhang Q.J."/>
            <person name="Zhang Y."/>
            <person name="Li K."/>
            <person name="Lu H.F."/>
            <person name="Shi C."/>
            <person name="Zhu S.T."/>
            <person name="Xiao Z.Y."/>
            <person name="Nan H."/>
            <person name="Yue Y."/>
            <person name="Zhu X.G."/>
            <person name="Wu Y."/>
            <person name="Hong X.N."/>
            <person name="Fan G.Y."/>
            <person name="Tong Y."/>
            <person name="Zhang D."/>
            <person name="Mao C.L."/>
            <person name="Liu Y.L."/>
            <person name="Hao S.J."/>
            <person name="Liu W.Q."/>
            <person name="Lv M.Q."/>
            <person name="Zhang H.B."/>
            <person name="Liu Y."/>
            <person name="Hu-Tang G.R."/>
            <person name="Wang J.P."/>
            <person name="Wang J.H."/>
            <person name="Sun Y.H."/>
            <person name="Ni S.B."/>
            <person name="Chen W.B."/>
            <person name="Zhang X.C."/>
            <person name="Jiao Y.N."/>
            <person name="Eichler E.E."/>
            <person name="Li G.H."/>
            <person name="Liu X."/>
            <person name="Gao L.Z."/>
        </authorList>
    </citation>
    <scope>NUCLEOTIDE SEQUENCE [LARGE SCALE GENOMIC DNA]</scope>
    <source>
        <strain evidence="10">cv. GT1</strain>
        <tissue evidence="9">Leaf</tissue>
    </source>
</reference>
<keyword evidence="10" id="KW-1185">Reference proteome</keyword>
<comment type="caution">
    <text evidence="9">The sequence shown here is derived from an EMBL/GenBank/DDBJ whole genome shotgun (WGS) entry which is preliminary data.</text>
</comment>
<dbReference type="InterPro" id="IPR037022">
    <property type="entry name" value="Formyl_trans_C_sf"/>
</dbReference>
<dbReference type="CDD" id="cd00371">
    <property type="entry name" value="HMA"/>
    <property type="match status" value="1"/>
</dbReference>
<evidence type="ECO:0000259" key="8">
    <source>
        <dbReference type="PROSITE" id="PS50846"/>
    </source>
</evidence>
<evidence type="ECO:0000313" key="10">
    <source>
        <dbReference type="Proteomes" id="UP000467840"/>
    </source>
</evidence>
<dbReference type="InterPro" id="IPR006121">
    <property type="entry name" value="HMA_dom"/>
</dbReference>
<dbReference type="GO" id="GO:0004479">
    <property type="term" value="F:methionyl-tRNA formyltransferase activity"/>
    <property type="evidence" value="ECO:0007669"/>
    <property type="project" value="TreeGrafter"/>
</dbReference>
<sequence>MLRRFFCFNAPASASAASTSSKKKPLVFLGSPQVSTTVLDALFNASSAPNSIFEEQGLQISSAELISDVYRLGLALLLLGTVNVHPSLLPLYRGAAPVQRALQDGVKETGVSLAFTVRALDAGPVIAHERLDVDDEIKAPDLLDLLFSQGSKLLIHELPAIFDGSARAKAQPQDDSKATLAPKIAPEESWISFDEEAWVLHNKVRAFAGWPGTRAKLMLADSKDGQQNIIELKIITTRVCHHGIVQGNEMDEITFSKGSLVFPCRNSTALETVEIKVKMDCDGCERRVKQAVTSMKGVKTVEVNRKQSRVIVSGYVDPNKVLKRVKSTGKRAEFWPYIPQHLVYYPYASGVYDKRAPAGHVRNVVQAFPASNAPEDNIVSIFSDDMMSMHVLSCVYTIDIDTEHQVVIVSGCVDSSTLIKRLVKSGKRAELWSPTSKHKLNQQVTMDQMHFLANDLNASKNQYMFPASFVNEIEDIGGVENFPYQNVGMKVADAETEQDLMVAKRMRNVYMDEDNFARNSGSENDMTSLGDHADYQENGTGFLGLGGQEFDGTPSYKHNHLPSLITSNIQQGHHYNYPSMQKNFIYVQDGNANNNMINDFYMHQPCVMNHALAMPPPYTGYNFSAPPHSYL</sequence>
<dbReference type="Proteomes" id="UP000467840">
    <property type="component" value="Chromosome 7"/>
</dbReference>
<dbReference type="Gene3D" id="3.40.50.170">
    <property type="entry name" value="Formyl transferase, N-terminal domain"/>
    <property type="match status" value="1"/>
</dbReference>
<keyword evidence="2" id="KW-0488">Methylation</keyword>
<dbReference type="Gene3D" id="3.10.25.10">
    <property type="entry name" value="Formyl transferase, C-terminal domain"/>
    <property type="match status" value="1"/>
</dbReference>
<proteinExistence type="inferred from homology"/>
<evidence type="ECO:0000256" key="1">
    <source>
        <dbReference type="ARBA" id="ARBA00004370"/>
    </source>
</evidence>
<evidence type="ECO:0000256" key="3">
    <source>
        <dbReference type="ARBA" id="ARBA00022539"/>
    </source>
</evidence>
<keyword evidence="3" id="KW-0104">Cadmium</keyword>
<evidence type="ECO:0000313" key="9">
    <source>
        <dbReference type="EMBL" id="KAF2295375.1"/>
    </source>
</evidence>
<dbReference type="SUPFAM" id="SSF55008">
    <property type="entry name" value="HMA, heavy metal-associated domain"/>
    <property type="match status" value="1"/>
</dbReference>
<protein>
    <recommendedName>
        <fullName evidence="8">HMA domain-containing protein</fullName>
    </recommendedName>
</protein>
<dbReference type="AlphaFoldDB" id="A0A6A6L4K4"/>
<dbReference type="EMBL" id="JAAGAX010000013">
    <property type="protein sequence ID" value="KAF2295375.1"/>
    <property type="molecule type" value="Genomic_DNA"/>
</dbReference>
<dbReference type="FunFam" id="3.30.70.100:FF:000035">
    <property type="entry name" value="Heavy metal-associated isoprenylated plant protein 26"/>
    <property type="match status" value="1"/>
</dbReference>
<comment type="similarity">
    <text evidence="7">Belongs to the HIPP family.</text>
</comment>
<dbReference type="SUPFAM" id="SSF50486">
    <property type="entry name" value="FMT C-terminal domain-like"/>
    <property type="match status" value="1"/>
</dbReference>
<dbReference type="PANTHER" id="PTHR11138:SF5">
    <property type="entry name" value="METHIONYL-TRNA FORMYLTRANSFERASE, MITOCHONDRIAL"/>
    <property type="match status" value="1"/>
</dbReference>
<organism evidence="9 10">
    <name type="scientific">Hevea brasiliensis</name>
    <name type="common">Para rubber tree</name>
    <name type="synonym">Siphonia brasiliensis</name>
    <dbReference type="NCBI Taxonomy" id="3981"/>
    <lineage>
        <taxon>Eukaryota</taxon>
        <taxon>Viridiplantae</taxon>
        <taxon>Streptophyta</taxon>
        <taxon>Embryophyta</taxon>
        <taxon>Tracheophyta</taxon>
        <taxon>Spermatophyta</taxon>
        <taxon>Magnoliopsida</taxon>
        <taxon>eudicotyledons</taxon>
        <taxon>Gunneridae</taxon>
        <taxon>Pentapetalae</taxon>
        <taxon>rosids</taxon>
        <taxon>fabids</taxon>
        <taxon>Malpighiales</taxon>
        <taxon>Euphorbiaceae</taxon>
        <taxon>Crotonoideae</taxon>
        <taxon>Micrandreae</taxon>
        <taxon>Hevea</taxon>
    </lineage>
</organism>
<dbReference type="GO" id="GO:0016020">
    <property type="term" value="C:membrane"/>
    <property type="evidence" value="ECO:0007669"/>
    <property type="project" value="UniProtKB-SubCell"/>
</dbReference>
<comment type="subcellular location">
    <subcellularLocation>
        <location evidence="1">Membrane</location>
    </subcellularLocation>
</comment>
<feature type="domain" description="HMA" evidence="8">
    <location>
        <begin position="270"/>
        <end position="333"/>
    </location>
</feature>
<dbReference type="Gene3D" id="3.30.70.100">
    <property type="match status" value="1"/>
</dbReference>
<keyword evidence="5" id="KW-0472">Membrane</keyword>
<dbReference type="PROSITE" id="PS50846">
    <property type="entry name" value="HMA_2"/>
    <property type="match status" value="1"/>
</dbReference>
<dbReference type="GO" id="GO:0046872">
    <property type="term" value="F:metal ion binding"/>
    <property type="evidence" value="ECO:0007669"/>
    <property type="project" value="UniProtKB-KW"/>
</dbReference>
<dbReference type="GO" id="GO:0006950">
    <property type="term" value="P:response to stress"/>
    <property type="evidence" value="ECO:0007669"/>
    <property type="project" value="UniProtKB-ARBA"/>
</dbReference>
<keyword evidence="4" id="KW-0479">Metal-binding</keyword>
<evidence type="ECO:0000256" key="5">
    <source>
        <dbReference type="ARBA" id="ARBA00023136"/>
    </source>
</evidence>
<dbReference type="GO" id="GO:0005739">
    <property type="term" value="C:mitochondrion"/>
    <property type="evidence" value="ECO:0007669"/>
    <property type="project" value="TreeGrafter"/>
</dbReference>
<keyword evidence="6" id="KW-0636">Prenylation</keyword>
<dbReference type="InterPro" id="IPR036163">
    <property type="entry name" value="HMA_dom_sf"/>
</dbReference>
<dbReference type="PANTHER" id="PTHR11138">
    <property type="entry name" value="METHIONYL-TRNA FORMYLTRANSFERASE"/>
    <property type="match status" value="1"/>
</dbReference>
<accession>A0A6A6L4K4</accession>
<keyword evidence="6" id="KW-0449">Lipoprotein</keyword>
<gene>
    <name evidence="9" type="ORF">GH714_032699</name>
</gene>
<evidence type="ECO:0000256" key="4">
    <source>
        <dbReference type="ARBA" id="ARBA00022723"/>
    </source>
</evidence>
<name>A0A6A6L4K4_HEVBR</name>
<dbReference type="Pfam" id="PF00551">
    <property type="entry name" value="Formyl_trans_N"/>
    <property type="match status" value="1"/>
</dbReference>
<dbReference type="InterPro" id="IPR011034">
    <property type="entry name" value="Formyl_transferase-like_C_sf"/>
</dbReference>
<evidence type="ECO:0000256" key="2">
    <source>
        <dbReference type="ARBA" id="ARBA00022481"/>
    </source>
</evidence>
<evidence type="ECO:0000256" key="7">
    <source>
        <dbReference type="ARBA" id="ARBA00024045"/>
    </source>
</evidence>
<dbReference type="Pfam" id="PF00403">
    <property type="entry name" value="HMA"/>
    <property type="match status" value="1"/>
</dbReference>
<dbReference type="SUPFAM" id="SSF53328">
    <property type="entry name" value="Formyltransferase"/>
    <property type="match status" value="1"/>
</dbReference>
<evidence type="ECO:0000256" key="6">
    <source>
        <dbReference type="ARBA" id="ARBA00023289"/>
    </source>
</evidence>
<dbReference type="InterPro" id="IPR002376">
    <property type="entry name" value="Formyl_transf_N"/>
</dbReference>
<dbReference type="InterPro" id="IPR036477">
    <property type="entry name" value="Formyl_transf_N_sf"/>
</dbReference>